<evidence type="ECO:0000313" key="3">
    <source>
        <dbReference type="EMBL" id="WOG88397.1"/>
    </source>
</evidence>
<dbReference type="EMBL" id="CP093344">
    <property type="protein sequence ID" value="WOG88397.1"/>
    <property type="molecule type" value="Genomic_DNA"/>
</dbReference>
<evidence type="ECO:0000313" key="4">
    <source>
        <dbReference type="Proteomes" id="UP000077755"/>
    </source>
</evidence>
<reference evidence="2" key="1">
    <citation type="journal article" date="2016" name="Nat. Genet.">
        <title>A high-quality carrot genome assembly provides new insights into carotenoid accumulation and asterid genome evolution.</title>
        <authorList>
            <person name="Iorizzo M."/>
            <person name="Ellison S."/>
            <person name="Senalik D."/>
            <person name="Zeng P."/>
            <person name="Satapoomin P."/>
            <person name="Huang J."/>
            <person name="Bowman M."/>
            <person name="Iovene M."/>
            <person name="Sanseverino W."/>
            <person name="Cavagnaro P."/>
            <person name="Yildiz M."/>
            <person name="Macko-Podgorni A."/>
            <person name="Moranska E."/>
            <person name="Grzebelus E."/>
            <person name="Grzebelus D."/>
            <person name="Ashrafi H."/>
            <person name="Zheng Z."/>
            <person name="Cheng S."/>
            <person name="Spooner D."/>
            <person name="Van Deynze A."/>
            <person name="Simon P."/>
        </authorList>
    </citation>
    <scope>NUCLEOTIDE SEQUENCE [LARGE SCALE GENOMIC DNA]</scope>
    <source>
        <tissue evidence="2">Leaf</tissue>
    </source>
</reference>
<dbReference type="EMBL" id="LNRQ01000002">
    <property type="protein sequence ID" value="KZN05940.1"/>
    <property type="molecule type" value="Genomic_DNA"/>
</dbReference>
<gene>
    <name evidence="2" type="ORF">DCAR_006777</name>
    <name evidence="3" type="ORF">DCAR_0207632</name>
</gene>
<keyword evidence="4" id="KW-1185">Reference proteome</keyword>
<feature type="region of interest" description="Disordered" evidence="1">
    <location>
        <begin position="1"/>
        <end position="57"/>
    </location>
</feature>
<dbReference type="Gramene" id="KZN05940">
    <property type="protein sequence ID" value="KZN05940"/>
    <property type="gene ID" value="DCAR_006777"/>
</dbReference>
<evidence type="ECO:0000313" key="2">
    <source>
        <dbReference type="EMBL" id="KZN05940.1"/>
    </source>
</evidence>
<evidence type="ECO:0000256" key="1">
    <source>
        <dbReference type="SAM" id="MobiDB-lite"/>
    </source>
</evidence>
<protein>
    <submittedName>
        <fullName evidence="2">Uncharacterized protein</fullName>
    </submittedName>
</protein>
<organism evidence="2">
    <name type="scientific">Daucus carota subsp. sativus</name>
    <name type="common">Carrot</name>
    <dbReference type="NCBI Taxonomy" id="79200"/>
    <lineage>
        <taxon>Eukaryota</taxon>
        <taxon>Viridiplantae</taxon>
        <taxon>Streptophyta</taxon>
        <taxon>Embryophyta</taxon>
        <taxon>Tracheophyta</taxon>
        <taxon>Spermatophyta</taxon>
        <taxon>Magnoliopsida</taxon>
        <taxon>eudicotyledons</taxon>
        <taxon>Gunneridae</taxon>
        <taxon>Pentapetalae</taxon>
        <taxon>asterids</taxon>
        <taxon>campanulids</taxon>
        <taxon>Apiales</taxon>
        <taxon>Apiaceae</taxon>
        <taxon>Apioideae</taxon>
        <taxon>Scandiceae</taxon>
        <taxon>Daucinae</taxon>
        <taxon>Daucus</taxon>
        <taxon>Daucus sect. Daucus</taxon>
    </lineage>
</organism>
<name>A0A166E101_DAUCS</name>
<reference evidence="3" key="2">
    <citation type="submission" date="2022-03" db="EMBL/GenBank/DDBJ databases">
        <title>Draft title - Genomic analysis of global carrot germplasm unveils the trajectory of domestication and the origin of high carotenoid orange carrot.</title>
        <authorList>
            <person name="Iorizzo M."/>
            <person name="Ellison S."/>
            <person name="Senalik D."/>
            <person name="Macko-Podgorni A."/>
            <person name="Grzebelus D."/>
            <person name="Bostan H."/>
            <person name="Rolling W."/>
            <person name="Curaba J."/>
            <person name="Simon P."/>
        </authorList>
    </citation>
    <scope>NUCLEOTIDE SEQUENCE</scope>
    <source>
        <tissue evidence="3">Leaf</tissue>
    </source>
</reference>
<sequence>MGDYNEDNLSHLTPTFPDQNSTNLPNQNSTSPDPPNQNFTSPDSLTPAAEIEKAKPAIPLWRKRKVRGLGSVPFLMCMCDNKDSEASCVD</sequence>
<dbReference type="Proteomes" id="UP000077755">
    <property type="component" value="Chromosome 2"/>
</dbReference>
<feature type="compositionally biased region" description="Polar residues" evidence="1">
    <location>
        <begin position="10"/>
        <end position="44"/>
    </location>
</feature>
<proteinExistence type="predicted"/>
<dbReference type="AlphaFoldDB" id="A0A166E101"/>
<accession>A0A166E101</accession>